<dbReference type="Pfam" id="PF05977">
    <property type="entry name" value="MFS_3"/>
    <property type="match status" value="1"/>
</dbReference>
<evidence type="ECO:0000256" key="5">
    <source>
        <dbReference type="ARBA" id="ARBA00022989"/>
    </source>
</evidence>
<dbReference type="AlphaFoldDB" id="A0A3G6RP46"/>
<dbReference type="PANTHER" id="PTHR23513:SF11">
    <property type="entry name" value="STAPHYLOFERRIN A TRANSPORTER"/>
    <property type="match status" value="1"/>
</dbReference>
<feature type="transmembrane region" description="Helical" evidence="7">
    <location>
        <begin position="319"/>
        <end position="341"/>
    </location>
</feature>
<protein>
    <submittedName>
        <fullName evidence="10">MFS transporter</fullName>
    </submittedName>
</protein>
<dbReference type="EMBL" id="CP033924">
    <property type="protein sequence ID" value="AZA84409.1"/>
    <property type="molecule type" value="Genomic_DNA"/>
</dbReference>
<keyword evidence="3" id="KW-1003">Cell membrane</keyword>
<dbReference type="RefSeq" id="WP_103289947.1">
    <property type="nucleotide sequence ID" value="NZ_CP033924.1"/>
</dbReference>
<evidence type="ECO:0000259" key="8">
    <source>
        <dbReference type="PROSITE" id="PS50850"/>
    </source>
</evidence>
<organism evidence="10 11">
    <name type="scientific">Chryseobacterium lactis</name>
    <dbReference type="NCBI Taxonomy" id="1241981"/>
    <lineage>
        <taxon>Bacteria</taxon>
        <taxon>Pseudomonadati</taxon>
        <taxon>Bacteroidota</taxon>
        <taxon>Flavobacteriia</taxon>
        <taxon>Flavobacteriales</taxon>
        <taxon>Weeksellaceae</taxon>
        <taxon>Chryseobacterium group</taxon>
        <taxon>Chryseobacterium</taxon>
    </lineage>
</organism>
<dbReference type="EMBL" id="PPEH01000002">
    <property type="protein sequence ID" value="PNW14528.1"/>
    <property type="molecule type" value="Genomic_DNA"/>
</dbReference>
<evidence type="ECO:0000313" key="11">
    <source>
        <dbReference type="Proteomes" id="UP000236262"/>
    </source>
</evidence>
<dbReference type="CDD" id="cd06173">
    <property type="entry name" value="MFS_MefA_like"/>
    <property type="match status" value="1"/>
</dbReference>
<keyword evidence="2" id="KW-0813">Transport</keyword>
<feature type="transmembrane region" description="Helical" evidence="7">
    <location>
        <begin position="381"/>
        <end position="399"/>
    </location>
</feature>
<evidence type="ECO:0000256" key="4">
    <source>
        <dbReference type="ARBA" id="ARBA00022692"/>
    </source>
</evidence>
<keyword evidence="6 7" id="KW-0472">Membrane</keyword>
<keyword evidence="5 7" id="KW-1133">Transmembrane helix</keyword>
<dbReference type="KEGG" id="clac:EG342_22060"/>
<dbReference type="InterPro" id="IPR036259">
    <property type="entry name" value="MFS_trans_sf"/>
</dbReference>
<feature type="transmembrane region" description="Helical" evidence="7">
    <location>
        <begin position="295"/>
        <end position="313"/>
    </location>
</feature>
<proteinExistence type="predicted"/>
<feature type="domain" description="Major facilitator superfamily (MFS) profile" evidence="8">
    <location>
        <begin position="223"/>
        <end position="428"/>
    </location>
</feature>
<feature type="transmembrane region" description="Helical" evidence="7">
    <location>
        <begin position="229"/>
        <end position="246"/>
    </location>
</feature>
<dbReference type="GO" id="GO:0022857">
    <property type="term" value="F:transmembrane transporter activity"/>
    <property type="evidence" value="ECO:0007669"/>
    <property type="project" value="InterPro"/>
</dbReference>
<dbReference type="Proteomes" id="UP000236262">
    <property type="component" value="Unassembled WGS sequence"/>
</dbReference>
<gene>
    <name evidence="10" type="ORF">C1637_06090</name>
    <name evidence="9" type="ORF">EG342_22060</name>
</gene>
<evidence type="ECO:0000313" key="9">
    <source>
        <dbReference type="EMBL" id="AZA84409.1"/>
    </source>
</evidence>
<name>A0A3G6RP46_CHRLC</name>
<accession>A0A3G6RP46</accession>
<dbReference type="Gene3D" id="1.20.1250.20">
    <property type="entry name" value="MFS general substrate transporter like domains"/>
    <property type="match status" value="1"/>
</dbReference>
<evidence type="ECO:0000313" key="12">
    <source>
        <dbReference type="Proteomes" id="UP000279972"/>
    </source>
</evidence>
<evidence type="ECO:0000256" key="1">
    <source>
        <dbReference type="ARBA" id="ARBA00004651"/>
    </source>
</evidence>
<dbReference type="GO" id="GO:0005886">
    <property type="term" value="C:plasma membrane"/>
    <property type="evidence" value="ECO:0007669"/>
    <property type="project" value="UniProtKB-SubCell"/>
</dbReference>
<evidence type="ECO:0000256" key="3">
    <source>
        <dbReference type="ARBA" id="ARBA00022475"/>
    </source>
</evidence>
<sequence length="428" mass="46323">MKKLSNISTFRAFQSNNYTLYFFGRSVSQLGTWMQRTAVVWVVYSMTHSAFMLGLAIFAEQFPSFLFSAFGGVAADRHNRYKIINITQIASLIQSVLLAVLIISGHQNVWLILGLSVILGIINAYDVPARQSLINEVVHDPADLQSALSLTASMASLAKLLGPALSGIILQQFGAGVCFLLNAASFAAVMISISMMKIAKVSQLPSTARQSILKELTEGFRYIKNESSIGWVIVMLSITGLLVLPYDTLTPVYAKEIFKGDAKTFGYISSFIGAGAVLGTIILASLKENVSMRKILIGSTVILSIGLICFAYTSNFILAMFFAAVTGFGGVAQFTTCNIIVQSEAAPEMRSRVISILLTAIFGMLPLGSLLIGIVSEKIGAPNTLLFEGIAGLVIAFAFRNILIKKKNNTPPDPQLLEESEEIFINKT</sequence>
<keyword evidence="4 7" id="KW-0812">Transmembrane</keyword>
<dbReference type="InterPro" id="IPR010290">
    <property type="entry name" value="TM_effector"/>
</dbReference>
<evidence type="ECO:0000256" key="7">
    <source>
        <dbReference type="SAM" id="Phobius"/>
    </source>
</evidence>
<dbReference type="Proteomes" id="UP000279972">
    <property type="component" value="Chromosome"/>
</dbReference>
<dbReference type="PROSITE" id="PS50850">
    <property type="entry name" value="MFS"/>
    <property type="match status" value="1"/>
</dbReference>
<reference evidence="9 12" key="2">
    <citation type="submission" date="2018-11" db="EMBL/GenBank/DDBJ databases">
        <title>Proposal to divide the Flavobacteriaceae and reorganize its genera based on Amino Acid Identity values calculated from whole genome sequences.</title>
        <authorList>
            <person name="Nicholson A.C."/>
            <person name="Gulvik C.A."/>
            <person name="Whitney A.M."/>
            <person name="Humrighouse B.W."/>
            <person name="Bell M."/>
            <person name="Holmes B."/>
            <person name="Steigerwalt A.G."/>
            <person name="Villarma A."/>
            <person name="Sheth M."/>
            <person name="Batra D."/>
            <person name="Pryor J."/>
            <person name="Bernardet J.-F."/>
            <person name="Hugo C."/>
            <person name="Kampfer P."/>
            <person name="Newman J."/>
            <person name="McQuiston J.R."/>
        </authorList>
    </citation>
    <scope>NUCLEOTIDE SEQUENCE [LARGE SCALE GENOMIC DNA]</scope>
    <source>
        <strain evidence="9 12">KC_1864</strain>
    </source>
</reference>
<feature type="transmembrane region" description="Helical" evidence="7">
    <location>
        <begin position="83"/>
        <end position="103"/>
    </location>
</feature>
<dbReference type="OrthoDB" id="9775268at2"/>
<feature type="transmembrane region" description="Helical" evidence="7">
    <location>
        <begin position="172"/>
        <end position="193"/>
    </location>
</feature>
<reference evidence="10 11" key="1">
    <citation type="submission" date="2018-01" db="EMBL/GenBank/DDBJ databases">
        <title>Draft genome sequences of Chryseobacterium lactis NCTC11390, Chryseobacterium oncorhynchi 701B-08, and Chryseobacterium viscerum 687B-08.</title>
        <authorList>
            <person name="Jeong J.-J."/>
            <person name="Lee Y.J."/>
            <person name="Park B."/>
            <person name="Choi I.-G."/>
            <person name="Kim K.D."/>
        </authorList>
    </citation>
    <scope>NUCLEOTIDE SEQUENCE [LARGE SCALE GENOMIC DNA]</scope>
    <source>
        <strain evidence="10 11">NCTC11390</strain>
    </source>
</reference>
<dbReference type="PANTHER" id="PTHR23513">
    <property type="entry name" value="INTEGRAL MEMBRANE EFFLUX PROTEIN-RELATED"/>
    <property type="match status" value="1"/>
</dbReference>
<feature type="transmembrane region" description="Helical" evidence="7">
    <location>
        <begin position="109"/>
        <end position="127"/>
    </location>
</feature>
<evidence type="ECO:0000256" key="2">
    <source>
        <dbReference type="ARBA" id="ARBA00022448"/>
    </source>
</evidence>
<keyword evidence="12" id="KW-1185">Reference proteome</keyword>
<comment type="subcellular location">
    <subcellularLocation>
        <location evidence="1">Cell membrane</location>
        <topology evidence="1">Multi-pass membrane protein</topology>
    </subcellularLocation>
</comment>
<feature type="transmembrane region" description="Helical" evidence="7">
    <location>
        <begin position="266"/>
        <end position="286"/>
    </location>
</feature>
<feature type="transmembrane region" description="Helical" evidence="7">
    <location>
        <begin position="353"/>
        <end position="375"/>
    </location>
</feature>
<dbReference type="InterPro" id="IPR020846">
    <property type="entry name" value="MFS_dom"/>
</dbReference>
<evidence type="ECO:0000313" key="10">
    <source>
        <dbReference type="EMBL" id="PNW14528.1"/>
    </source>
</evidence>
<dbReference type="SUPFAM" id="SSF103473">
    <property type="entry name" value="MFS general substrate transporter"/>
    <property type="match status" value="1"/>
</dbReference>
<evidence type="ECO:0000256" key="6">
    <source>
        <dbReference type="ARBA" id="ARBA00023136"/>
    </source>
</evidence>